<organism evidence="4 5">
    <name type="scientific">Mya arenaria</name>
    <name type="common">Soft-shell clam</name>
    <dbReference type="NCBI Taxonomy" id="6604"/>
    <lineage>
        <taxon>Eukaryota</taxon>
        <taxon>Metazoa</taxon>
        <taxon>Spiralia</taxon>
        <taxon>Lophotrochozoa</taxon>
        <taxon>Mollusca</taxon>
        <taxon>Bivalvia</taxon>
        <taxon>Autobranchia</taxon>
        <taxon>Heteroconchia</taxon>
        <taxon>Euheterodonta</taxon>
        <taxon>Imparidentia</taxon>
        <taxon>Neoheterodontei</taxon>
        <taxon>Myida</taxon>
        <taxon>Myoidea</taxon>
        <taxon>Myidae</taxon>
        <taxon>Mya</taxon>
    </lineage>
</organism>
<evidence type="ECO:0000259" key="3">
    <source>
        <dbReference type="PROSITE" id="PS50287"/>
    </source>
</evidence>
<dbReference type="PROSITE" id="PS50287">
    <property type="entry name" value="SRCR_2"/>
    <property type="match status" value="6"/>
</dbReference>
<dbReference type="SUPFAM" id="SSF56487">
    <property type="entry name" value="SRCR-like"/>
    <property type="match status" value="7"/>
</dbReference>
<feature type="disulfide bond" evidence="2">
    <location>
        <begin position="108"/>
        <end position="118"/>
    </location>
</feature>
<dbReference type="PRINTS" id="PR00258">
    <property type="entry name" value="SPERACTRCPTR"/>
</dbReference>
<feature type="domain" description="SRCR" evidence="3">
    <location>
        <begin position="463"/>
        <end position="568"/>
    </location>
</feature>
<evidence type="ECO:0000256" key="2">
    <source>
        <dbReference type="PROSITE-ProRule" id="PRU00196"/>
    </source>
</evidence>
<evidence type="ECO:0000313" key="5">
    <source>
        <dbReference type="Proteomes" id="UP001164746"/>
    </source>
</evidence>
<proteinExistence type="predicted"/>
<feature type="domain" description="SRCR" evidence="3">
    <location>
        <begin position="583"/>
        <end position="626"/>
    </location>
</feature>
<evidence type="ECO:0000313" key="4">
    <source>
        <dbReference type="EMBL" id="WAR30645.1"/>
    </source>
</evidence>
<name>A0ABY7G952_MYAAR</name>
<feature type="domain" description="SRCR" evidence="3">
    <location>
        <begin position="143"/>
        <end position="183"/>
    </location>
</feature>
<accession>A0ABY7G952</accession>
<evidence type="ECO:0000256" key="1">
    <source>
        <dbReference type="ARBA" id="ARBA00023157"/>
    </source>
</evidence>
<gene>
    <name evidence="4" type="ORF">MAR_033187</name>
</gene>
<keyword evidence="5" id="KW-1185">Reference proteome</keyword>
<dbReference type="EMBL" id="CP111028">
    <property type="protein sequence ID" value="WAR30645.1"/>
    <property type="molecule type" value="Genomic_DNA"/>
</dbReference>
<feature type="domain" description="SRCR" evidence="3">
    <location>
        <begin position="329"/>
        <end position="413"/>
    </location>
</feature>
<dbReference type="InterPro" id="IPR001190">
    <property type="entry name" value="SRCR"/>
</dbReference>
<feature type="domain" description="SRCR" evidence="3">
    <location>
        <begin position="28"/>
        <end position="139"/>
    </location>
</feature>
<feature type="disulfide bond" evidence="2">
    <location>
        <begin position="257"/>
        <end position="267"/>
    </location>
</feature>
<feature type="disulfide bond" evidence="2">
    <location>
        <begin position="384"/>
        <end position="394"/>
    </location>
</feature>
<protein>
    <submittedName>
        <fullName evidence="4">C163B-like protein</fullName>
    </submittedName>
</protein>
<keyword evidence="1 2" id="KW-1015">Disulfide bond</keyword>
<sequence>MKRKVKLSNFVKQHDISDFNSGRPYQTAHFGQGTGSIWIDDMQCTGTEMDVADCSRTAWGTNNCGHNEDAGVSCVCNICFCIPNSGHAFSSGHFGQGSGPTWIDELRCTGREADVEDCTRNVWGTEDCDHSEDAGVSCVVTKMRLVGGRGNYEGVLDVFDGQSGGWGTVCDHHFTDTDATVKCDFDIDHTPARLVGGALPSEGRLEVEHRGVWGSVCSANFQPQDADVFCHMMGFNSRVTSNYGGGSGPIWLNNVGCYGNESDVIFCPHVDWDNTTCNHDNDVEISCRKWNDCFKGGGGSRRGGRVNMHTDKARRKTNHISPYADPSEVRLSGGTGPWEGTLEMRVDGRWRTVCDSAFSDATATVVCRMLGYTGSSGYLERLTCRGDENDVIQCTPVFTSSCPSSQTVGLRCGKGVNFAIHTFQCNEHVDMLVVTTSNYSLSRNRDLLSNKSYKSCFLEGVQLRLSGGGHSTEGRVEVLHGGRWGSVCDNGWDDADATTVCRMLTQFPFETDVTGRAVMGSYFGQGDGPVWMTDVHCTGNSSDVTECVTTWQGGVNCDHSKDAGVVCKCKVFPSRHIISNRTKRLTGGSGESDGLLEVMEAGNWVDYCDEGFDASDAAVVCRELGY</sequence>
<dbReference type="Proteomes" id="UP001164746">
    <property type="component" value="Chromosome 17"/>
</dbReference>
<comment type="caution">
    <text evidence="2">Lacks conserved residue(s) required for the propagation of feature annotation.</text>
</comment>
<dbReference type="PANTHER" id="PTHR48071:SF18">
    <property type="entry name" value="DELETED IN MALIGNANT BRAIN TUMORS 1 PROTEIN-RELATED"/>
    <property type="match status" value="1"/>
</dbReference>
<dbReference type="Gene3D" id="3.10.250.10">
    <property type="entry name" value="SRCR-like domain"/>
    <property type="match status" value="7"/>
</dbReference>
<feature type="disulfide bond" evidence="2">
    <location>
        <begin position="537"/>
        <end position="547"/>
    </location>
</feature>
<feature type="domain" description="SRCR" evidence="3">
    <location>
        <begin position="192"/>
        <end position="288"/>
    </location>
</feature>
<dbReference type="InterPro" id="IPR036772">
    <property type="entry name" value="SRCR-like_dom_sf"/>
</dbReference>
<dbReference type="PANTHER" id="PTHR48071">
    <property type="entry name" value="SRCR DOMAIN-CONTAINING PROTEIN"/>
    <property type="match status" value="1"/>
</dbReference>
<dbReference type="PROSITE" id="PS00420">
    <property type="entry name" value="SRCR_1"/>
    <property type="match status" value="1"/>
</dbReference>
<feature type="non-terminal residue" evidence="4">
    <location>
        <position position="626"/>
    </location>
</feature>
<dbReference type="Pfam" id="PF00530">
    <property type="entry name" value="SRCR"/>
    <property type="match status" value="6"/>
</dbReference>
<reference evidence="4" key="1">
    <citation type="submission" date="2022-11" db="EMBL/GenBank/DDBJ databases">
        <title>Centuries of genome instability and evolution in soft-shell clam transmissible cancer (bioRxiv).</title>
        <authorList>
            <person name="Hart S.F.M."/>
            <person name="Yonemitsu M.A."/>
            <person name="Giersch R.M."/>
            <person name="Beal B.F."/>
            <person name="Arriagada G."/>
            <person name="Davis B.W."/>
            <person name="Ostrander E.A."/>
            <person name="Goff S.P."/>
            <person name="Metzger M.J."/>
        </authorList>
    </citation>
    <scope>NUCLEOTIDE SEQUENCE</scope>
    <source>
        <strain evidence="4">MELC-2E11</strain>
        <tissue evidence="4">Siphon/mantle</tissue>
    </source>
</reference>
<dbReference type="SMART" id="SM00202">
    <property type="entry name" value="SR"/>
    <property type="match status" value="5"/>
</dbReference>